<evidence type="ECO:0000256" key="1">
    <source>
        <dbReference type="ARBA" id="ARBA00005797"/>
    </source>
</evidence>
<keyword evidence="11" id="KW-1185">Reference proteome</keyword>
<dbReference type="GO" id="GO:0005634">
    <property type="term" value="C:nucleus"/>
    <property type="evidence" value="ECO:0007669"/>
    <property type="project" value="TreeGrafter"/>
</dbReference>
<dbReference type="PROSITE" id="PS00518">
    <property type="entry name" value="ZF_RING_1"/>
    <property type="match status" value="1"/>
</dbReference>
<evidence type="ECO:0000256" key="6">
    <source>
        <dbReference type="PROSITE-ProRule" id="PRU00175"/>
    </source>
</evidence>
<keyword evidence="3" id="KW-0479">Metal-binding</keyword>
<evidence type="ECO:0000256" key="5">
    <source>
        <dbReference type="ARBA" id="ARBA00022833"/>
    </source>
</evidence>
<evidence type="ECO:0000313" key="10">
    <source>
        <dbReference type="EMBL" id="KAH8033611.1"/>
    </source>
</evidence>
<dbReference type="Pfam" id="PF00097">
    <property type="entry name" value="zf-C3HC4"/>
    <property type="match status" value="1"/>
</dbReference>
<feature type="region of interest" description="Disordered" evidence="7">
    <location>
        <begin position="150"/>
        <end position="175"/>
    </location>
</feature>
<evidence type="ECO:0000259" key="8">
    <source>
        <dbReference type="PROSITE" id="PS50006"/>
    </source>
</evidence>
<dbReference type="EMBL" id="JABSTU010000004">
    <property type="protein sequence ID" value="KAH8033611.1"/>
    <property type="molecule type" value="Genomic_DNA"/>
</dbReference>
<keyword evidence="5" id="KW-0862">Zinc</keyword>
<dbReference type="CDD" id="cd00060">
    <property type="entry name" value="FHA"/>
    <property type="match status" value="1"/>
</dbReference>
<evidence type="ECO:0000256" key="3">
    <source>
        <dbReference type="ARBA" id="ARBA00022723"/>
    </source>
</evidence>
<dbReference type="Proteomes" id="UP000821866">
    <property type="component" value="Chromosome 2"/>
</dbReference>
<dbReference type="InterPro" id="IPR017907">
    <property type="entry name" value="Znf_RING_CS"/>
</dbReference>
<sequence length="280" mass="30219">MAATRMPHESPSWPGVQQTVKPGSALPSRLVLNRDKVTVGCSTHCNIRVLSPLVSRHHAVLTRHASGLWRVEDNSSRHGVFTNGLRVEKSRLLRQGDVISLGRPGRTATMFRFMGEDVWNRGGDGQDAVVHASPAYLVLIGSGANDAGTGVEQGAAAPGEHGSVEPPKGFAAAGRRSDASSNIGLSAGDRVSRTVKSVMKRDLTCRICSDLFEEAVVLQCGHTFCSCCINSWRKFSSVCALCAAPIRSVTRCFTLDNITEKLVALDPEIKRYREGCIRHA</sequence>
<dbReference type="SUPFAM" id="SSF57850">
    <property type="entry name" value="RING/U-box"/>
    <property type="match status" value="1"/>
</dbReference>
<dbReference type="SMART" id="SM00184">
    <property type="entry name" value="RING"/>
    <property type="match status" value="1"/>
</dbReference>
<dbReference type="Pfam" id="PF00498">
    <property type="entry name" value="FHA"/>
    <property type="match status" value="1"/>
</dbReference>
<dbReference type="PANTHER" id="PTHR16079">
    <property type="entry name" value="UBIQUITIN LIGASE PROTEIN CHFR"/>
    <property type="match status" value="1"/>
</dbReference>
<dbReference type="SUPFAM" id="SSF49879">
    <property type="entry name" value="SMAD/FHA domain"/>
    <property type="match status" value="1"/>
</dbReference>
<feature type="region of interest" description="Disordered" evidence="7">
    <location>
        <begin position="1"/>
        <end position="20"/>
    </location>
</feature>
<dbReference type="GO" id="GO:0006511">
    <property type="term" value="P:ubiquitin-dependent protein catabolic process"/>
    <property type="evidence" value="ECO:0007669"/>
    <property type="project" value="TreeGrafter"/>
</dbReference>
<reference evidence="10" key="2">
    <citation type="submission" date="2021-09" db="EMBL/GenBank/DDBJ databases">
        <authorList>
            <person name="Jia N."/>
            <person name="Wang J."/>
            <person name="Shi W."/>
            <person name="Du L."/>
            <person name="Sun Y."/>
            <person name="Zhan W."/>
            <person name="Jiang J."/>
            <person name="Wang Q."/>
            <person name="Zhang B."/>
            <person name="Ji P."/>
            <person name="Sakyi L.B."/>
            <person name="Cui X."/>
            <person name="Yuan T."/>
            <person name="Jiang B."/>
            <person name="Yang W."/>
            <person name="Lam T.T.-Y."/>
            <person name="Chang Q."/>
            <person name="Ding S."/>
            <person name="Wang X."/>
            <person name="Zhu J."/>
            <person name="Ruan X."/>
            <person name="Zhao L."/>
            <person name="Wei J."/>
            <person name="Que T."/>
            <person name="Du C."/>
            <person name="Cheng J."/>
            <person name="Dai P."/>
            <person name="Han X."/>
            <person name="Huang E."/>
            <person name="Gao Y."/>
            <person name="Liu J."/>
            <person name="Shao H."/>
            <person name="Ye R."/>
            <person name="Li L."/>
            <person name="Wei W."/>
            <person name="Wang X."/>
            <person name="Wang C."/>
            <person name="Huo Q."/>
            <person name="Li W."/>
            <person name="Guo W."/>
            <person name="Chen H."/>
            <person name="Chen S."/>
            <person name="Zhou L."/>
            <person name="Zhou L."/>
            <person name="Ni X."/>
            <person name="Tian J."/>
            <person name="Zhou Y."/>
            <person name="Sheng Y."/>
            <person name="Liu T."/>
            <person name="Pan Y."/>
            <person name="Xia L."/>
            <person name="Li J."/>
            <person name="Zhao F."/>
            <person name="Cao W."/>
        </authorList>
    </citation>
    <scope>NUCLEOTIDE SEQUENCE</scope>
    <source>
        <strain evidence="10">Rmic-2018</strain>
        <tissue evidence="10">Larvae</tissue>
    </source>
</reference>
<gene>
    <name evidence="10" type="ORF">HPB51_014517</name>
</gene>
<dbReference type="GO" id="GO:0008270">
    <property type="term" value="F:zinc ion binding"/>
    <property type="evidence" value="ECO:0007669"/>
    <property type="project" value="UniProtKB-KW"/>
</dbReference>
<dbReference type="GO" id="GO:0004842">
    <property type="term" value="F:ubiquitin-protein transferase activity"/>
    <property type="evidence" value="ECO:0007669"/>
    <property type="project" value="TreeGrafter"/>
</dbReference>
<protein>
    <recommendedName>
        <fullName evidence="2">E3 ubiquitin-protein ligase CHFR</fullName>
    </recommendedName>
</protein>
<dbReference type="InterPro" id="IPR001841">
    <property type="entry name" value="Znf_RING"/>
</dbReference>
<dbReference type="AlphaFoldDB" id="A0A9J6EGJ6"/>
<dbReference type="SMART" id="SM00240">
    <property type="entry name" value="FHA"/>
    <property type="match status" value="1"/>
</dbReference>
<dbReference type="PROSITE" id="PS50089">
    <property type="entry name" value="ZF_RING_2"/>
    <property type="match status" value="1"/>
</dbReference>
<evidence type="ECO:0000256" key="4">
    <source>
        <dbReference type="ARBA" id="ARBA00022771"/>
    </source>
</evidence>
<feature type="domain" description="RING-type" evidence="9">
    <location>
        <begin position="205"/>
        <end position="242"/>
    </location>
</feature>
<dbReference type="InterPro" id="IPR013083">
    <property type="entry name" value="Znf_RING/FYVE/PHD"/>
</dbReference>
<accession>A0A9J6EGJ6</accession>
<dbReference type="InterPro" id="IPR052256">
    <property type="entry name" value="E3_ubiquitin-ligase_CHFR"/>
</dbReference>
<proteinExistence type="inferred from homology"/>
<dbReference type="PROSITE" id="PS50006">
    <property type="entry name" value="FHA_DOMAIN"/>
    <property type="match status" value="1"/>
</dbReference>
<dbReference type="Gene3D" id="3.30.40.10">
    <property type="entry name" value="Zinc/RING finger domain, C3HC4 (zinc finger)"/>
    <property type="match status" value="1"/>
</dbReference>
<reference evidence="10" key="1">
    <citation type="journal article" date="2020" name="Cell">
        <title>Large-Scale Comparative Analyses of Tick Genomes Elucidate Their Genetic Diversity and Vector Capacities.</title>
        <authorList>
            <consortium name="Tick Genome and Microbiome Consortium (TIGMIC)"/>
            <person name="Jia N."/>
            <person name="Wang J."/>
            <person name="Shi W."/>
            <person name="Du L."/>
            <person name="Sun Y."/>
            <person name="Zhan W."/>
            <person name="Jiang J.F."/>
            <person name="Wang Q."/>
            <person name="Zhang B."/>
            <person name="Ji P."/>
            <person name="Bell-Sakyi L."/>
            <person name="Cui X.M."/>
            <person name="Yuan T.T."/>
            <person name="Jiang B.G."/>
            <person name="Yang W.F."/>
            <person name="Lam T.T."/>
            <person name="Chang Q.C."/>
            <person name="Ding S.J."/>
            <person name="Wang X.J."/>
            <person name="Zhu J.G."/>
            <person name="Ruan X.D."/>
            <person name="Zhao L."/>
            <person name="Wei J.T."/>
            <person name="Ye R.Z."/>
            <person name="Que T.C."/>
            <person name="Du C.H."/>
            <person name="Zhou Y.H."/>
            <person name="Cheng J.X."/>
            <person name="Dai P.F."/>
            <person name="Guo W.B."/>
            <person name="Han X.H."/>
            <person name="Huang E.J."/>
            <person name="Li L.F."/>
            <person name="Wei W."/>
            <person name="Gao Y.C."/>
            <person name="Liu J.Z."/>
            <person name="Shao H.Z."/>
            <person name="Wang X."/>
            <person name="Wang C.C."/>
            <person name="Yang T.C."/>
            <person name="Huo Q.B."/>
            <person name="Li W."/>
            <person name="Chen H.Y."/>
            <person name="Chen S.E."/>
            <person name="Zhou L.G."/>
            <person name="Ni X.B."/>
            <person name="Tian J.H."/>
            <person name="Sheng Y."/>
            <person name="Liu T."/>
            <person name="Pan Y.S."/>
            <person name="Xia L.Y."/>
            <person name="Li J."/>
            <person name="Zhao F."/>
            <person name="Cao W.C."/>
        </authorList>
    </citation>
    <scope>NUCLEOTIDE SEQUENCE</scope>
    <source>
        <strain evidence="10">Rmic-2018</strain>
    </source>
</reference>
<dbReference type="GO" id="GO:0016567">
    <property type="term" value="P:protein ubiquitination"/>
    <property type="evidence" value="ECO:0007669"/>
    <property type="project" value="TreeGrafter"/>
</dbReference>
<dbReference type="InterPro" id="IPR018957">
    <property type="entry name" value="Znf_C3HC4_RING-type"/>
</dbReference>
<feature type="domain" description="FHA" evidence="8">
    <location>
        <begin position="37"/>
        <end position="87"/>
    </location>
</feature>
<evidence type="ECO:0000259" key="9">
    <source>
        <dbReference type="PROSITE" id="PS50089"/>
    </source>
</evidence>
<dbReference type="Gene3D" id="2.60.200.20">
    <property type="match status" value="1"/>
</dbReference>
<evidence type="ECO:0000313" key="11">
    <source>
        <dbReference type="Proteomes" id="UP000821866"/>
    </source>
</evidence>
<evidence type="ECO:0000256" key="2">
    <source>
        <dbReference type="ARBA" id="ARBA00017908"/>
    </source>
</evidence>
<comment type="caution">
    <text evidence="10">The sequence shown here is derived from an EMBL/GenBank/DDBJ whole genome shotgun (WGS) entry which is preliminary data.</text>
</comment>
<dbReference type="VEuPathDB" id="VectorBase:LOC119165214"/>
<comment type="similarity">
    <text evidence="1">Belongs to the CHFR family.</text>
</comment>
<keyword evidence="4 6" id="KW-0863">Zinc-finger</keyword>
<dbReference type="InterPro" id="IPR008984">
    <property type="entry name" value="SMAD_FHA_dom_sf"/>
</dbReference>
<organism evidence="10 11">
    <name type="scientific">Rhipicephalus microplus</name>
    <name type="common">Cattle tick</name>
    <name type="synonym">Boophilus microplus</name>
    <dbReference type="NCBI Taxonomy" id="6941"/>
    <lineage>
        <taxon>Eukaryota</taxon>
        <taxon>Metazoa</taxon>
        <taxon>Ecdysozoa</taxon>
        <taxon>Arthropoda</taxon>
        <taxon>Chelicerata</taxon>
        <taxon>Arachnida</taxon>
        <taxon>Acari</taxon>
        <taxon>Parasitiformes</taxon>
        <taxon>Ixodida</taxon>
        <taxon>Ixodoidea</taxon>
        <taxon>Ixodidae</taxon>
        <taxon>Rhipicephalinae</taxon>
        <taxon>Rhipicephalus</taxon>
        <taxon>Boophilus</taxon>
    </lineage>
</organism>
<dbReference type="PANTHER" id="PTHR16079:SF4">
    <property type="entry name" value="E3 UBIQUITIN-PROTEIN LIGASE CHFR"/>
    <property type="match status" value="1"/>
</dbReference>
<evidence type="ECO:0000256" key="7">
    <source>
        <dbReference type="SAM" id="MobiDB-lite"/>
    </source>
</evidence>
<name>A0A9J6EGJ6_RHIMP</name>
<dbReference type="InterPro" id="IPR000253">
    <property type="entry name" value="FHA_dom"/>
</dbReference>